<dbReference type="CDD" id="cd16454">
    <property type="entry name" value="RING-H2_PA-TM-RING"/>
    <property type="match status" value="1"/>
</dbReference>
<gene>
    <name evidence="6" type="primary">LOC115956418</name>
</gene>
<evidence type="ECO:0000256" key="1">
    <source>
        <dbReference type="ARBA" id="ARBA00022723"/>
    </source>
</evidence>
<dbReference type="RefSeq" id="XP_030930666.1">
    <property type="nucleotide sequence ID" value="XM_031074806.1"/>
</dbReference>
<dbReference type="Proteomes" id="UP000594261">
    <property type="component" value="Chromosome 8"/>
</dbReference>
<dbReference type="KEGG" id="qlo:115956418"/>
<keyword evidence="2 4" id="KW-0863">Zinc-finger</keyword>
<organism evidence="6 7">
    <name type="scientific">Quercus lobata</name>
    <name type="common">Valley oak</name>
    <dbReference type="NCBI Taxonomy" id="97700"/>
    <lineage>
        <taxon>Eukaryota</taxon>
        <taxon>Viridiplantae</taxon>
        <taxon>Streptophyta</taxon>
        <taxon>Embryophyta</taxon>
        <taxon>Tracheophyta</taxon>
        <taxon>Spermatophyta</taxon>
        <taxon>Magnoliopsida</taxon>
        <taxon>eudicotyledons</taxon>
        <taxon>Gunneridae</taxon>
        <taxon>Pentapetalae</taxon>
        <taxon>rosids</taxon>
        <taxon>fabids</taxon>
        <taxon>Fagales</taxon>
        <taxon>Fagaceae</taxon>
        <taxon>Quercus</taxon>
    </lineage>
</organism>
<keyword evidence="7" id="KW-1185">Reference proteome</keyword>
<feature type="domain" description="RING-type" evidence="5">
    <location>
        <begin position="214"/>
        <end position="255"/>
    </location>
</feature>
<dbReference type="Pfam" id="PF13639">
    <property type="entry name" value="zf-RING_2"/>
    <property type="match status" value="1"/>
</dbReference>
<accession>A0A7N2M9B4</accession>
<evidence type="ECO:0000256" key="4">
    <source>
        <dbReference type="PROSITE-ProRule" id="PRU00175"/>
    </source>
</evidence>
<dbReference type="EMBL" id="LRBV02000008">
    <property type="status" value="NOT_ANNOTATED_CDS"/>
    <property type="molecule type" value="Genomic_DNA"/>
</dbReference>
<evidence type="ECO:0000256" key="2">
    <source>
        <dbReference type="ARBA" id="ARBA00022771"/>
    </source>
</evidence>
<dbReference type="GeneID" id="115956418"/>
<dbReference type="OrthoDB" id="4348522at2759"/>
<dbReference type="InterPro" id="IPR013083">
    <property type="entry name" value="Znf_RING/FYVE/PHD"/>
</dbReference>
<dbReference type="GO" id="GO:0061630">
    <property type="term" value="F:ubiquitin protein ligase activity"/>
    <property type="evidence" value="ECO:0007669"/>
    <property type="project" value="TreeGrafter"/>
</dbReference>
<dbReference type="PROSITE" id="PS50089">
    <property type="entry name" value="ZF_RING_2"/>
    <property type="match status" value="1"/>
</dbReference>
<sequence length="261" mass="29047">MATSNITSLNLVGNKLYCNHHHPLVPPMATLQVLYSERYQKLRSDSLVPLEDHVTTFPTPVLLLQIPHQFLLHPPSHHAYLAAALSSLNLPPQFVPIIISLALNLATNANSLEFYSIVAGLEYLRIEQIDQTNDFDEILRAQFRGMVDAGMTPSDDIDYLVTNFMNLLDGFGWESAPLTEEGASTSAIDKLVKKGSFVASSSQEGQGFDVGFTCSVCLEEPQAGDKLIRMNCSHIYHLSCLLPWLQKRNTCPNCRCKLDEQ</sequence>
<evidence type="ECO:0000313" key="6">
    <source>
        <dbReference type="EnsemblPlants" id="QL08p013333:mrna:CDS:2"/>
    </source>
</evidence>
<dbReference type="PANTHER" id="PTHR45931">
    <property type="entry name" value="SI:CH211-59O9.10"/>
    <property type="match status" value="1"/>
</dbReference>
<reference evidence="6" key="2">
    <citation type="submission" date="2021-01" db="UniProtKB">
        <authorList>
            <consortium name="EnsemblPlants"/>
        </authorList>
    </citation>
    <scope>IDENTIFICATION</scope>
</reference>
<keyword evidence="3" id="KW-0862">Zinc</keyword>
<dbReference type="GO" id="GO:0008270">
    <property type="term" value="F:zinc ion binding"/>
    <property type="evidence" value="ECO:0007669"/>
    <property type="project" value="UniProtKB-KW"/>
</dbReference>
<keyword evidence="1" id="KW-0479">Metal-binding</keyword>
<evidence type="ECO:0000259" key="5">
    <source>
        <dbReference type="PROSITE" id="PS50089"/>
    </source>
</evidence>
<dbReference type="GO" id="GO:0006511">
    <property type="term" value="P:ubiquitin-dependent protein catabolic process"/>
    <property type="evidence" value="ECO:0007669"/>
    <property type="project" value="TreeGrafter"/>
</dbReference>
<dbReference type="AlphaFoldDB" id="A0A7N2M9B4"/>
<dbReference type="GO" id="GO:0005634">
    <property type="term" value="C:nucleus"/>
    <property type="evidence" value="ECO:0007669"/>
    <property type="project" value="TreeGrafter"/>
</dbReference>
<dbReference type="EnsemblPlants" id="QL08p013333:mrna">
    <property type="protein sequence ID" value="QL08p013333:mrna:CDS:2"/>
    <property type="gene ID" value="QL08p013333"/>
</dbReference>
<protein>
    <recommendedName>
        <fullName evidence="5">RING-type domain-containing protein</fullName>
    </recommendedName>
</protein>
<dbReference type="SUPFAM" id="SSF57850">
    <property type="entry name" value="RING/U-box"/>
    <property type="match status" value="1"/>
</dbReference>
<dbReference type="Gramene" id="QL08p013333:mrna">
    <property type="protein sequence ID" value="QL08p013333:mrna:CDS:2"/>
    <property type="gene ID" value="QL08p013333"/>
</dbReference>
<proteinExistence type="predicted"/>
<dbReference type="PANTHER" id="PTHR45931:SF16">
    <property type="entry name" value="RING_U-BOX SUPERFAMILY PROTEIN"/>
    <property type="match status" value="1"/>
</dbReference>
<dbReference type="InterPro" id="IPR051834">
    <property type="entry name" value="RING_finger_E3_ligase"/>
</dbReference>
<dbReference type="SMART" id="SM00184">
    <property type="entry name" value="RING"/>
    <property type="match status" value="1"/>
</dbReference>
<dbReference type="InterPro" id="IPR001841">
    <property type="entry name" value="Znf_RING"/>
</dbReference>
<name>A0A7N2M9B4_QUELO</name>
<dbReference type="InParanoid" id="A0A7N2M9B4"/>
<dbReference type="Gene3D" id="3.30.40.10">
    <property type="entry name" value="Zinc/RING finger domain, C3HC4 (zinc finger)"/>
    <property type="match status" value="1"/>
</dbReference>
<evidence type="ECO:0000256" key="3">
    <source>
        <dbReference type="ARBA" id="ARBA00022833"/>
    </source>
</evidence>
<reference evidence="6 7" key="1">
    <citation type="journal article" date="2016" name="G3 (Bethesda)">
        <title>First Draft Assembly and Annotation of the Genome of a California Endemic Oak Quercus lobata Nee (Fagaceae).</title>
        <authorList>
            <person name="Sork V.L."/>
            <person name="Fitz-Gibbon S.T."/>
            <person name="Puiu D."/>
            <person name="Crepeau M."/>
            <person name="Gugger P.F."/>
            <person name="Sherman R."/>
            <person name="Stevens K."/>
            <person name="Langley C.H."/>
            <person name="Pellegrini M."/>
            <person name="Salzberg S.L."/>
        </authorList>
    </citation>
    <scope>NUCLEOTIDE SEQUENCE [LARGE SCALE GENOMIC DNA]</scope>
    <source>
        <strain evidence="6 7">cv. SW786</strain>
    </source>
</reference>
<evidence type="ECO:0000313" key="7">
    <source>
        <dbReference type="Proteomes" id="UP000594261"/>
    </source>
</evidence>